<proteinExistence type="predicted"/>
<feature type="transmembrane region" description="Helical" evidence="1">
    <location>
        <begin position="65"/>
        <end position="84"/>
    </location>
</feature>
<dbReference type="STRING" id="268474.A0A0V1N3J8"/>
<keyword evidence="1" id="KW-1133">Transmembrane helix</keyword>
<organism evidence="2 3">
    <name type="scientific">Trichinella papuae</name>
    <dbReference type="NCBI Taxonomy" id="268474"/>
    <lineage>
        <taxon>Eukaryota</taxon>
        <taxon>Metazoa</taxon>
        <taxon>Ecdysozoa</taxon>
        <taxon>Nematoda</taxon>
        <taxon>Enoplea</taxon>
        <taxon>Dorylaimia</taxon>
        <taxon>Trichinellida</taxon>
        <taxon>Trichinellidae</taxon>
        <taxon>Trichinella</taxon>
    </lineage>
</organism>
<sequence>MYQNTETLLRLPRKGSSFTARDVVHGIKESQYCIPSTSNFLDKSYELSDNQIITIGSERFRYPEALFQSLLLGSIVVVFMRSLIIQ</sequence>
<dbReference type="Proteomes" id="UP000054843">
    <property type="component" value="Unassembled WGS sequence"/>
</dbReference>
<dbReference type="Gene3D" id="3.90.640.10">
    <property type="entry name" value="Actin, Chain A, domain 4"/>
    <property type="match status" value="1"/>
</dbReference>
<keyword evidence="3" id="KW-1185">Reference proteome</keyword>
<dbReference type="EMBL" id="JYDO01000011">
    <property type="protein sequence ID" value="KRZ78584.1"/>
    <property type="molecule type" value="Genomic_DNA"/>
</dbReference>
<dbReference type="SMR" id="A0A0V1N3J8"/>
<reference evidence="2 3" key="1">
    <citation type="submission" date="2015-01" db="EMBL/GenBank/DDBJ databases">
        <title>Evolution of Trichinella species and genotypes.</title>
        <authorList>
            <person name="Korhonen P.K."/>
            <person name="Edoardo P."/>
            <person name="Giuseppe L.R."/>
            <person name="Gasser R.B."/>
        </authorList>
    </citation>
    <scope>NUCLEOTIDE SEQUENCE [LARGE SCALE GENOMIC DNA]</scope>
    <source>
        <strain evidence="2">ISS1980</strain>
    </source>
</reference>
<protein>
    <submittedName>
        <fullName evidence="2">Actin, cytoplasmic 1</fullName>
    </submittedName>
</protein>
<evidence type="ECO:0000256" key="1">
    <source>
        <dbReference type="SAM" id="Phobius"/>
    </source>
</evidence>
<evidence type="ECO:0000313" key="2">
    <source>
        <dbReference type="EMBL" id="KRZ78584.1"/>
    </source>
</evidence>
<dbReference type="InterPro" id="IPR043129">
    <property type="entry name" value="ATPase_NBD"/>
</dbReference>
<evidence type="ECO:0000313" key="3">
    <source>
        <dbReference type="Proteomes" id="UP000054843"/>
    </source>
</evidence>
<name>A0A0V1N3J8_9BILA</name>
<comment type="caution">
    <text evidence="2">The sequence shown here is derived from an EMBL/GenBank/DDBJ whole genome shotgun (WGS) entry which is preliminary data.</text>
</comment>
<keyword evidence="1" id="KW-0472">Membrane</keyword>
<gene>
    <name evidence="2" type="primary">ACTB</name>
    <name evidence="2" type="ORF">T10_9408</name>
</gene>
<accession>A0A0V1N3J8</accession>
<keyword evidence="1" id="KW-0812">Transmembrane</keyword>
<dbReference type="AlphaFoldDB" id="A0A0V1N3J8"/>
<dbReference type="SUPFAM" id="SSF53067">
    <property type="entry name" value="Actin-like ATPase domain"/>
    <property type="match status" value="1"/>
</dbReference>